<reference evidence="2 3" key="1">
    <citation type="journal article" date="2023" name="Sci. Data">
        <title>Genome assembly of the Korean intertidal mud-creeper Batillaria attramentaria.</title>
        <authorList>
            <person name="Patra A.K."/>
            <person name="Ho P.T."/>
            <person name="Jun S."/>
            <person name="Lee S.J."/>
            <person name="Kim Y."/>
            <person name="Won Y.J."/>
        </authorList>
    </citation>
    <scope>NUCLEOTIDE SEQUENCE [LARGE SCALE GENOMIC DNA]</scope>
    <source>
        <strain evidence="2">Wonlab-2016</strain>
    </source>
</reference>
<sequence length="116" mass="12983">MISRNKKANLVSGRHEQEELEKDNDTASPQLANRHHLTTVRSDEISTGWASYAIFRSAGASVGCLKSDDEIPVGLFEVPPPPPRHTGGPPQRFAVRVIRLTCKMPVAYFTRDRVNW</sequence>
<dbReference type="AlphaFoldDB" id="A0ABD0LG02"/>
<protein>
    <submittedName>
        <fullName evidence="2">Uncharacterized protein</fullName>
    </submittedName>
</protein>
<dbReference type="Proteomes" id="UP001519460">
    <property type="component" value="Unassembled WGS sequence"/>
</dbReference>
<evidence type="ECO:0000313" key="3">
    <source>
        <dbReference type="Proteomes" id="UP001519460"/>
    </source>
</evidence>
<proteinExistence type="predicted"/>
<name>A0ABD0LG02_9CAEN</name>
<comment type="caution">
    <text evidence="2">The sequence shown here is derived from an EMBL/GenBank/DDBJ whole genome shotgun (WGS) entry which is preliminary data.</text>
</comment>
<evidence type="ECO:0000256" key="1">
    <source>
        <dbReference type="SAM" id="MobiDB-lite"/>
    </source>
</evidence>
<dbReference type="EMBL" id="JACVVK020000050">
    <property type="protein sequence ID" value="KAK7498539.1"/>
    <property type="molecule type" value="Genomic_DNA"/>
</dbReference>
<accession>A0ABD0LG02</accession>
<evidence type="ECO:0000313" key="2">
    <source>
        <dbReference type="EMBL" id="KAK7498539.1"/>
    </source>
</evidence>
<feature type="region of interest" description="Disordered" evidence="1">
    <location>
        <begin position="1"/>
        <end position="35"/>
    </location>
</feature>
<organism evidence="2 3">
    <name type="scientific">Batillaria attramentaria</name>
    <dbReference type="NCBI Taxonomy" id="370345"/>
    <lineage>
        <taxon>Eukaryota</taxon>
        <taxon>Metazoa</taxon>
        <taxon>Spiralia</taxon>
        <taxon>Lophotrochozoa</taxon>
        <taxon>Mollusca</taxon>
        <taxon>Gastropoda</taxon>
        <taxon>Caenogastropoda</taxon>
        <taxon>Sorbeoconcha</taxon>
        <taxon>Cerithioidea</taxon>
        <taxon>Batillariidae</taxon>
        <taxon>Batillaria</taxon>
    </lineage>
</organism>
<gene>
    <name evidence="2" type="ORF">BaRGS_00010199</name>
</gene>
<keyword evidence="3" id="KW-1185">Reference proteome</keyword>